<evidence type="ECO:0000313" key="3">
    <source>
        <dbReference type="EMBL" id="GGO40992.1"/>
    </source>
</evidence>
<comment type="cofactor">
    <cofactor evidence="2">
        <name>Mg(2+)</name>
        <dbReference type="ChEBI" id="CHEBI:18420"/>
    </cofactor>
</comment>
<dbReference type="SFLD" id="SFLDS00005">
    <property type="entry name" value="Isoprenoid_Synthase_Type_I"/>
    <property type="match status" value="1"/>
</dbReference>
<reference evidence="4" key="1">
    <citation type="journal article" date="2019" name="Int. J. Syst. Evol. Microbiol.">
        <title>The Global Catalogue of Microorganisms (GCM) 10K type strain sequencing project: providing services to taxonomists for standard genome sequencing and annotation.</title>
        <authorList>
            <consortium name="The Broad Institute Genomics Platform"/>
            <consortium name="The Broad Institute Genome Sequencing Center for Infectious Disease"/>
            <person name="Wu L."/>
            <person name="Ma J."/>
        </authorList>
    </citation>
    <scope>NUCLEOTIDE SEQUENCE [LARGE SCALE GENOMIC DNA]</scope>
    <source>
        <strain evidence="4">CGMCC 4.7349</strain>
    </source>
</reference>
<dbReference type="InterPro" id="IPR008949">
    <property type="entry name" value="Isoprenoid_synthase_dom_sf"/>
</dbReference>
<organism evidence="3 4">
    <name type="scientific">Streptomyces lasiicapitis</name>
    <dbReference type="NCBI Taxonomy" id="1923961"/>
    <lineage>
        <taxon>Bacteria</taxon>
        <taxon>Bacillati</taxon>
        <taxon>Actinomycetota</taxon>
        <taxon>Actinomycetes</taxon>
        <taxon>Kitasatosporales</taxon>
        <taxon>Streptomycetaceae</taxon>
        <taxon>Streptomyces</taxon>
    </lineage>
</organism>
<dbReference type="Gene3D" id="1.10.600.10">
    <property type="entry name" value="Farnesyl Diphosphate Synthase"/>
    <property type="match status" value="1"/>
</dbReference>
<sequence length="330" mass="36421">MFPPRLNPHADAAIAHLDQWTRDTGLIGTAAARDRFAQADFGWFAAVTYPTADERGLCLIADWFAWLFLLDDQLDDGGLGKDPARTGELISQMFEVLGGDGRSVPEDAPSLVTSLADLWRRTHAAPGWRERFVRHVIAGGLAARWEAENRVAGIVPDLASYVENRRHTGAIYVCMDLIEVVEHLDVPDAVYESEPFARALGAACDVVCWTNDLYSLDKETALGEHHNLVTVVQHAHRLTADRAIDEVSARIAGEIEAFLRYEDETLRAWPAHAALLAAHFAGMRSWMRGNLDWSARTRRYRDAAHDRADAAAYLEPVLVDATAGAAGEGR</sequence>
<comment type="similarity">
    <text evidence="2">Belongs to the terpene synthase family.</text>
</comment>
<keyword evidence="4" id="KW-1185">Reference proteome</keyword>
<evidence type="ECO:0000256" key="1">
    <source>
        <dbReference type="ARBA" id="ARBA00023239"/>
    </source>
</evidence>
<proteinExistence type="inferred from homology"/>
<dbReference type="Pfam" id="PF19086">
    <property type="entry name" value="Terpene_syn_C_2"/>
    <property type="match status" value="1"/>
</dbReference>
<gene>
    <name evidence="3" type="ORF">GCM10012286_20020</name>
</gene>
<name>A0ABQ2LNQ7_9ACTN</name>
<protein>
    <recommendedName>
        <fullName evidence="2">Terpene synthase</fullName>
        <ecNumber evidence="2">4.2.3.-</ecNumber>
    </recommendedName>
</protein>
<keyword evidence="1 2" id="KW-0456">Lyase</keyword>
<dbReference type="InterPro" id="IPR034686">
    <property type="entry name" value="Terpene_cyclase-like_2"/>
</dbReference>
<dbReference type="SFLD" id="SFLDG01020">
    <property type="entry name" value="Terpene_Cyclase_Like_2"/>
    <property type="match status" value="1"/>
</dbReference>
<evidence type="ECO:0000313" key="4">
    <source>
        <dbReference type="Proteomes" id="UP000656881"/>
    </source>
</evidence>
<keyword evidence="2" id="KW-0460">Magnesium</keyword>
<evidence type="ECO:0000256" key="2">
    <source>
        <dbReference type="RuleBase" id="RU366034"/>
    </source>
</evidence>
<comment type="caution">
    <text evidence="3">The sequence shown here is derived from an EMBL/GenBank/DDBJ whole genome shotgun (WGS) entry which is preliminary data.</text>
</comment>
<dbReference type="PANTHER" id="PTHR35201:SF4">
    <property type="entry name" value="BETA-PINACENE SYNTHASE-RELATED"/>
    <property type="match status" value="1"/>
</dbReference>
<keyword evidence="2" id="KW-0479">Metal-binding</keyword>
<dbReference type="EC" id="4.2.3.-" evidence="2"/>
<dbReference type="Proteomes" id="UP000656881">
    <property type="component" value="Unassembled WGS sequence"/>
</dbReference>
<dbReference type="PANTHER" id="PTHR35201">
    <property type="entry name" value="TERPENE SYNTHASE"/>
    <property type="match status" value="1"/>
</dbReference>
<dbReference type="EMBL" id="BMNG01000004">
    <property type="protein sequence ID" value="GGO40992.1"/>
    <property type="molecule type" value="Genomic_DNA"/>
</dbReference>
<accession>A0ABQ2LNQ7</accession>
<dbReference type="SUPFAM" id="SSF48576">
    <property type="entry name" value="Terpenoid synthases"/>
    <property type="match status" value="1"/>
</dbReference>